<dbReference type="EMBL" id="REGN01001040">
    <property type="protein sequence ID" value="RNA37454.1"/>
    <property type="molecule type" value="Genomic_DNA"/>
</dbReference>
<proteinExistence type="predicted"/>
<protein>
    <submittedName>
        <fullName evidence="1">Uncharacterized protein</fullName>
    </submittedName>
</protein>
<comment type="caution">
    <text evidence="1">The sequence shown here is derived from an EMBL/GenBank/DDBJ whole genome shotgun (WGS) entry which is preliminary data.</text>
</comment>
<evidence type="ECO:0000313" key="1">
    <source>
        <dbReference type="EMBL" id="RNA37454.1"/>
    </source>
</evidence>
<dbReference type="Proteomes" id="UP000276133">
    <property type="component" value="Unassembled WGS sequence"/>
</dbReference>
<keyword evidence="2" id="KW-1185">Reference proteome</keyword>
<evidence type="ECO:0000313" key="2">
    <source>
        <dbReference type="Proteomes" id="UP000276133"/>
    </source>
</evidence>
<dbReference type="AlphaFoldDB" id="A0A3M7SNP0"/>
<gene>
    <name evidence="1" type="ORF">BpHYR1_031970</name>
</gene>
<sequence>MLSQAKNAVKILMILMYKWEKAFIQAFLDINGRIDEFNAQKPKKYHNFRISNLNTIDRIIFCTSSDFLLCKVRHKIGFCHL</sequence>
<organism evidence="1 2">
    <name type="scientific">Brachionus plicatilis</name>
    <name type="common">Marine rotifer</name>
    <name type="synonym">Brachionus muelleri</name>
    <dbReference type="NCBI Taxonomy" id="10195"/>
    <lineage>
        <taxon>Eukaryota</taxon>
        <taxon>Metazoa</taxon>
        <taxon>Spiralia</taxon>
        <taxon>Gnathifera</taxon>
        <taxon>Rotifera</taxon>
        <taxon>Eurotatoria</taxon>
        <taxon>Monogononta</taxon>
        <taxon>Pseudotrocha</taxon>
        <taxon>Ploima</taxon>
        <taxon>Brachionidae</taxon>
        <taxon>Brachionus</taxon>
    </lineage>
</organism>
<accession>A0A3M7SNP0</accession>
<reference evidence="1 2" key="1">
    <citation type="journal article" date="2018" name="Sci. Rep.">
        <title>Genomic signatures of local adaptation to the degree of environmental predictability in rotifers.</title>
        <authorList>
            <person name="Franch-Gras L."/>
            <person name="Hahn C."/>
            <person name="Garcia-Roger E.M."/>
            <person name="Carmona M.J."/>
            <person name="Serra M."/>
            <person name="Gomez A."/>
        </authorList>
    </citation>
    <scope>NUCLEOTIDE SEQUENCE [LARGE SCALE GENOMIC DNA]</scope>
    <source>
        <strain evidence="1">HYR1</strain>
    </source>
</reference>
<name>A0A3M7SNP0_BRAPC</name>